<evidence type="ECO:0000259" key="4">
    <source>
        <dbReference type="Pfam" id="PF00171"/>
    </source>
</evidence>
<dbReference type="RefSeq" id="WP_014498644.1">
    <property type="nucleotide sequence ID" value="NZ_BJNK01000123.1"/>
</dbReference>
<protein>
    <submittedName>
        <fullName evidence="6">Acyl-CoA reductase-like NAD-dependent aldehyde dehydrogenase</fullName>
    </submittedName>
    <submittedName>
        <fullName evidence="5">NAD-dependent succinate-semialdehyde dehydrogenase</fullName>
    </submittedName>
</protein>
<evidence type="ECO:0000313" key="5">
    <source>
        <dbReference type="EMBL" id="APG15914.1"/>
    </source>
</evidence>
<dbReference type="Proteomes" id="UP000181962">
    <property type="component" value="Chromosome"/>
</dbReference>
<gene>
    <name evidence="6" type="ORF">ABIF63_009871</name>
    <name evidence="5" type="ORF">BKD09_47290</name>
</gene>
<dbReference type="Pfam" id="PF00171">
    <property type="entry name" value="Aldedh"/>
    <property type="match status" value="1"/>
</dbReference>
<proteinExistence type="inferred from homology"/>
<dbReference type="SUPFAM" id="SSF53720">
    <property type="entry name" value="ALDH-like"/>
    <property type="match status" value="1"/>
</dbReference>
<reference evidence="5 7" key="1">
    <citation type="submission" date="2016-11" db="EMBL/GenBank/DDBJ databases">
        <title>Complete Genome Sequence of Bradyrhizobium sp. strain J5, an isolated from soybean nodule in Hokkaido.</title>
        <authorList>
            <person name="Kanehara K."/>
        </authorList>
    </citation>
    <scope>NUCLEOTIDE SEQUENCE [LARGE SCALE GENOMIC DNA]</scope>
    <source>
        <strain evidence="5 7">J5</strain>
    </source>
</reference>
<comment type="similarity">
    <text evidence="1">Belongs to the aldehyde dehydrogenase family.</text>
</comment>
<dbReference type="GO" id="GO:0009450">
    <property type="term" value="P:gamma-aminobutyric acid catabolic process"/>
    <property type="evidence" value="ECO:0007669"/>
    <property type="project" value="TreeGrafter"/>
</dbReference>
<evidence type="ECO:0000313" key="6">
    <source>
        <dbReference type="EMBL" id="MET4725765.1"/>
    </source>
</evidence>
<dbReference type="InterPro" id="IPR015590">
    <property type="entry name" value="Aldehyde_DH_dom"/>
</dbReference>
<dbReference type="GO" id="GO:0004777">
    <property type="term" value="F:succinate-semialdehyde dehydrogenase (NAD+) activity"/>
    <property type="evidence" value="ECO:0007669"/>
    <property type="project" value="TreeGrafter"/>
</dbReference>
<evidence type="ECO:0000256" key="3">
    <source>
        <dbReference type="SAM" id="MobiDB-lite"/>
    </source>
</evidence>
<dbReference type="GeneID" id="92964006"/>
<dbReference type="InterPro" id="IPR050740">
    <property type="entry name" value="Aldehyde_DH_Superfamily"/>
</dbReference>
<evidence type="ECO:0000256" key="1">
    <source>
        <dbReference type="ARBA" id="ARBA00009986"/>
    </source>
</evidence>
<dbReference type="EMBL" id="JBEPTQ010000002">
    <property type="protein sequence ID" value="MET4725765.1"/>
    <property type="molecule type" value="Genomic_DNA"/>
</dbReference>
<evidence type="ECO:0000313" key="8">
    <source>
        <dbReference type="Proteomes" id="UP001549291"/>
    </source>
</evidence>
<accession>A0A1L3FRE0</accession>
<dbReference type="Gene3D" id="3.40.309.10">
    <property type="entry name" value="Aldehyde Dehydrogenase, Chain A, domain 2"/>
    <property type="match status" value="1"/>
</dbReference>
<evidence type="ECO:0000313" key="7">
    <source>
        <dbReference type="Proteomes" id="UP000181962"/>
    </source>
</evidence>
<organism evidence="5 7">
    <name type="scientific">Bradyrhizobium japonicum</name>
    <dbReference type="NCBI Taxonomy" id="375"/>
    <lineage>
        <taxon>Bacteria</taxon>
        <taxon>Pseudomonadati</taxon>
        <taxon>Pseudomonadota</taxon>
        <taxon>Alphaproteobacteria</taxon>
        <taxon>Hyphomicrobiales</taxon>
        <taxon>Nitrobacteraceae</taxon>
        <taxon>Bradyrhizobium</taxon>
    </lineage>
</organism>
<sequence length="70" mass="7480">MKLANDTEFGPISYVYTEDLKRGLRLSGQMQSGMVALNRGLASDRAAPFGGSKASGLGREGSNRRHQGIP</sequence>
<evidence type="ECO:0000256" key="2">
    <source>
        <dbReference type="ARBA" id="ARBA00023002"/>
    </source>
</evidence>
<dbReference type="PANTHER" id="PTHR43353">
    <property type="entry name" value="SUCCINATE-SEMIALDEHYDE DEHYDROGENASE, MITOCHONDRIAL"/>
    <property type="match status" value="1"/>
</dbReference>
<dbReference type="Gene3D" id="3.40.605.10">
    <property type="entry name" value="Aldehyde Dehydrogenase, Chain A, domain 1"/>
    <property type="match status" value="1"/>
</dbReference>
<keyword evidence="2" id="KW-0560">Oxidoreductase</keyword>
<feature type="domain" description="Aldehyde dehydrogenase" evidence="4">
    <location>
        <begin position="2"/>
        <end position="63"/>
    </location>
</feature>
<dbReference type="PANTHER" id="PTHR43353:SF5">
    <property type="entry name" value="SUCCINATE-SEMIALDEHYDE DEHYDROGENASE, MITOCHONDRIAL"/>
    <property type="match status" value="1"/>
</dbReference>
<keyword evidence="8" id="KW-1185">Reference proteome</keyword>
<dbReference type="EMBL" id="CP017637">
    <property type="protein sequence ID" value="APG15914.1"/>
    <property type="molecule type" value="Genomic_DNA"/>
</dbReference>
<dbReference type="InterPro" id="IPR016161">
    <property type="entry name" value="Ald_DH/histidinol_DH"/>
</dbReference>
<dbReference type="InterPro" id="IPR016162">
    <property type="entry name" value="Ald_DH_N"/>
</dbReference>
<dbReference type="InterPro" id="IPR016163">
    <property type="entry name" value="Ald_DH_C"/>
</dbReference>
<dbReference type="Proteomes" id="UP001549291">
    <property type="component" value="Unassembled WGS sequence"/>
</dbReference>
<dbReference type="AlphaFoldDB" id="A0A1L3FRE0"/>
<reference evidence="6 8" key="2">
    <citation type="submission" date="2024-06" db="EMBL/GenBank/DDBJ databases">
        <title>Genomic Encyclopedia of Type Strains, Phase V (KMG-V): Genome sequencing to study the core and pangenomes of soil and plant-associated prokaryotes.</title>
        <authorList>
            <person name="Whitman W."/>
        </authorList>
    </citation>
    <scope>NUCLEOTIDE SEQUENCE [LARGE SCALE GENOMIC DNA]</scope>
    <source>
        <strain evidence="6 8">USDA 160</strain>
    </source>
</reference>
<name>A0A1L3FRE0_BRAJP</name>
<feature type="region of interest" description="Disordered" evidence="3">
    <location>
        <begin position="47"/>
        <end position="70"/>
    </location>
</feature>